<evidence type="ECO:0000313" key="2">
    <source>
        <dbReference type="EMBL" id="NDV92903.1"/>
    </source>
</evidence>
<feature type="compositionally biased region" description="Polar residues" evidence="1">
    <location>
        <begin position="268"/>
        <end position="280"/>
    </location>
</feature>
<protein>
    <submittedName>
        <fullName evidence="2">DUF2066 domain-containing protein</fullName>
    </submittedName>
</protein>
<dbReference type="Proteomes" id="UP000470213">
    <property type="component" value="Unassembled WGS sequence"/>
</dbReference>
<dbReference type="Pfam" id="PF09839">
    <property type="entry name" value="DUF2066"/>
    <property type="match status" value="1"/>
</dbReference>
<dbReference type="RefSeq" id="WP_163088066.1">
    <property type="nucleotide sequence ID" value="NZ_JAAAWN010000031.1"/>
</dbReference>
<sequence length="479" mass="52510">MKENSTINLWLYNAKGVSKKLISFIKELSGRHFCGKSIGSPLRAILLTGSLLTSFNLQATQVIETNVSQIPVADQSQRSQDKAVKAAFERVMVKMSGNREVLDNPGVSAAMRTPQAYLRSYRYAYEGATIFYVAEFDKPKLNDLLQRESLPLWGERRPETILWLAIEDETGERSILDESAAHPLHEVLRNKAKQRGLPLSLPLMDLTDSATISIYDVWGRFIQPLTNASSRYSVDNVIGARLYENKADSVSAVPGEKARLAEDKAASGATQPSSASHSKSMQFNRIDKEMENTFDQDGARDNGVATNGEVLSGRTGGSNVAPFTMDEFTQHAQRADNGAYALDWVFVGGGQITYGSIFADDPNQLSEKLVNAYANYLSSQYAIIPGQSDAERVTIDVSIANIDSITSYANATSYLNSLSVVERAALVKQQGSVATFSVTLLGTAQDLLNTVQLESRLRPVTDAYGQAVQSYTFYWSDAS</sequence>
<feature type="region of interest" description="Disordered" evidence="1">
    <location>
        <begin position="253"/>
        <end position="280"/>
    </location>
</feature>
<dbReference type="AlphaFoldDB" id="A0A7X5LP10"/>
<accession>A0A7X5LP10</accession>
<feature type="region of interest" description="Disordered" evidence="1">
    <location>
        <begin position="295"/>
        <end position="315"/>
    </location>
</feature>
<keyword evidence="3" id="KW-1185">Reference proteome</keyword>
<name>A0A7X5LP10_9ALTE</name>
<evidence type="ECO:0000313" key="3">
    <source>
        <dbReference type="Proteomes" id="UP000470213"/>
    </source>
</evidence>
<dbReference type="EMBL" id="JAAAWN010000031">
    <property type="protein sequence ID" value="NDV92903.1"/>
    <property type="molecule type" value="Genomic_DNA"/>
</dbReference>
<reference evidence="2 3" key="1">
    <citation type="submission" date="2020-01" db="EMBL/GenBank/DDBJ databases">
        <authorList>
            <person name="Chen J."/>
            <person name="Zhu S."/>
            <person name="Yang J."/>
        </authorList>
    </citation>
    <scope>NUCLEOTIDE SEQUENCE [LARGE SCALE GENOMIC DNA]</scope>
    <source>
        <strain evidence="2 3">345S023</strain>
    </source>
</reference>
<proteinExistence type="predicted"/>
<dbReference type="InterPro" id="IPR018642">
    <property type="entry name" value="DUF2066"/>
</dbReference>
<organism evidence="2 3">
    <name type="scientific">Alteromonas profundi</name>
    <dbReference type="NCBI Taxonomy" id="2696062"/>
    <lineage>
        <taxon>Bacteria</taxon>
        <taxon>Pseudomonadati</taxon>
        <taxon>Pseudomonadota</taxon>
        <taxon>Gammaproteobacteria</taxon>
        <taxon>Alteromonadales</taxon>
        <taxon>Alteromonadaceae</taxon>
        <taxon>Alteromonas/Salinimonas group</taxon>
        <taxon>Alteromonas</taxon>
    </lineage>
</organism>
<evidence type="ECO:0000256" key="1">
    <source>
        <dbReference type="SAM" id="MobiDB-lite"/>
    </source>
</evidence>
<gene>
    <name evidence="2" type="ORF">GTH32_17180</name>
</gene>
<comment type="caution">
    <text evidence="2">The sequence shown here is derived from an EMBL/GenBank/DDBJ whole genome shotgun (WGS) entry which is preliminary data.</text>
</comment>
<feature type="compositionally biased region" description="Basic and acidic residues" evidence="1">
    <location>
        <begin position="256"/>
        <end position="265"/>
    </location>
</feature>